<evidence type="ECO:0000256" key="9">
    <source>
        <dbReference type="SAM" id="MobiDB-lite"/>
    </source>
</evidence>
<dbReference type="InterPro" id="IPR047945">
    <property type="entry name" value="MIB_synthase"/>
</dbReference>
<keyword evidence="11" id="KW-1185">Reference proteome</keyword>
<dbReference type="SFLD" id="SFLDG01020">
    <property type="entry name" value="Terpene_Cyclase_Like_2"/>
    <property type="match status" value="1"/>
</dbReference>
<evidence type="ECO:0000256" key="1">
    <source>
        <dbReference type="ARBA" id="ARBA00001946"/>
    </source>
</evidence>
<evidence type="ECO:0000256" key="2">
    <source>
        <dbReference type="ARBA" id="ARBA00022723"/>
    </source>
</evidence>
<organism evidence="10 11">
    <name type="scientific">Actinomadura yumaensis</name>
    <dbReference type="NCBI Taxonomy" id="111807"/>
    <lineage>
        <taxon>Bacteria</taxon>
        <taxon>Bacillati</taxon>
        <taxon>Actinomycetota</taxon>
        <taxon>Actinomycetes</taxon>
        <taxon>Streptosporangiales</taxon>
        <taxon>Thermomonosporaceae</taxon>
        <taxon>Actinomadura</taxon>
    </lineage>
</organism>
<reference evidence="11" key="1">
    <citation type="journal article" date="2019" name="Int. J. Syst. Evol. Microbiol.">
        <title>The Global Catalogue of Microorganisms (GCM) 10K type strain sequencing project: providing services to taxonomists for standard genome sequencing and annotation.</title>
        <authorList>
            <consortium name="The Broad Institute Genomics Platform"/>
            <consortium name="The Broad Institute Genome Sequencing Center for Infectious Disease"/>
            <person name="Wu L."/>
            <person name="Ma J."/>
        </authorList>
    </citation>
    <scope>NUCLEOTIDE SEQUENCE [LARGE SCALE GENOMIC DNA]</scope>
    <source>
        <strain evidence="11">JCM 3369</strain>
    </source>
</reference>
<feature type="compositionally biased region" description="Basic and acidic residues" evidence="9">
    <location>
        <begin position="45"/>
        <end position="58"/>
    </location>
</feature>
<evidence type="ECO:0000256" key="5">
    <source>
        <dbReference type="ARBA" id="ARBA00035573"/>
    </source>
</evidence>
<dbReference type="EMBL" id="JBHSXS010000030">
    <property type="protein sequence ID" value="MFC6884735.1"/>
    <property type="molecule type" value="Genomic_DNA"/>
</dbReference>
<protein>
    <recommendedName>
        <fullName evidence="8">2-methylisoborneol synthase</fullName>
        <ecNumber evidence="7">4.2.3.118</ecNumber>
    </recommendedName>
</protein>
<dbReference type="InterPro" id="IPR034686">
    <property type="entry name" value="Terpene_cyclase-like_2"/>
</dbReference>
<sequence length="371" mass="41017">MPSYRLPEIHRSYTPRPATPAPPAPSAAPRPPTGPSGVGTSAARLAERLADDSPRESAVRVPPLYCPDAVRDDPALGDEVNRRLVEWAEEIGIYEGRLDKLESCQFGHLMMLTHPDTDDPDRLLAAARCALSEWSVDDHWVDEGEDAAPELIGPRLALAHAVVDPVRLPVRYAPEFERVVQKEPVLRAFRSALGHLSLIASPTQVARLRHELAVMFVGYGQEAEWRTSSRVPAVWEYLMHRYENAFFPCMVLLDPIGGYELPPQEFADARVRGTYLYAGTAAVLLNDLYSMGKEDPTDTNLPNLIAREEGCSLQDAVDRTADIHDELMHTVEAEAAALAAAGSPELGRFMAGLWNWMGGSKHWHATSPRYN</sequence>
<dbReference type="EC" id="4.2.3.118" evidence="7"/>
<feature type="compositionally biased region" description="Pro residues" evidence="9">
    <location>
        <begin position="17"/>
        <end position="34"/>
    </location>
</feature>
<name>A0ABW2CWP9_9ACTN</name>
<feature type="region of interest" description="Disordered" evidence="9">
    <location>
        <begin position="1"/>
        <end position="61"/>
    </location>
</feature>
<dbReference type="Pfam" id="PF19086">
    <property type="entry name" value="Terpene_syn_C_2"/>
    <property type="match status" value="1"/>
</dbReference>
<dbReference type="SUPFAM" id="SSF48576">
    <property type="entry name" value="Terpenoid synthases"/>
    <property type="match status" value="1"/>
</dbReference>
<dbReference type="InterPro" id="IPR008949">
    <property type="entry name" value="Isoprenoid_synthase_dom_sf"/>
</dbReference>
<evidence type="ECO:0000256" key="7">
    <source>
        <dbReference type="ARBA" id="ARBA00035680"/>
    </source>
</evidence>
<dbReference type="Gene3D" id="1.10.600.10">
    <property type="entry name" value="Farnesyl Diphosphate Synthase"/>
    <property type="match status" value="1"/>
</dbReference>
<dbReference type="Proteomes" id="UP001596380">
    <property type="component" value="Unassembled WGS sequence"/>
</dbReference>
<dbReference type="SFLD" id="SFLDS00005">
    <property type="entry name" value="Isoprenoid_Synthase_Type_I"/>
    <property type="match status" value="1"/>
</dbReference>
<evidence type="ECO:0000256" key="4">
    <source>
        <dbReference type="ARBA" id="ARBA00023239"/>
    </source>
</evidence>
<evidence type="ECO:0000256" key="6">
    <source>
        <dbReference type="ARBA" id="ARBA00035653"/>
    </source>
</evidence>
<comment type="catalytic activity">
    <reaction evidence="5">
        <text>(E)-2-methylgeranyl diphosphate + H2O = 2-methylisoborneol + diphosphate</text>
        <dbReference type="Rhea" id="RHEA:32571"/>
        <dbReference type="ChEBI" id="CHEBI:15377"/>
        <dbReference type="ChEBI" id="CHEBI:33019"/>
        <dbReference type="ChEBI" id="CHEBI:61984"/>
        <dbReference type="ChEBI" id="CHEBI:61987"/>
        <dbReference type="EC" id="4.2.3.118"/>
    </reaction>
</comment>
<keyword evidence="3" id="KW-0460">Magnesium</keyword>
<comment type="caution">
    <text evidence="10">The sequence shown here is derived from an EMBL/GenBank/DDBJ whole genome shotgun (WGS) entry which is preliminary data.</text>
</comment>
<gene>
    <name evidence="10" type="ORF">ACFQKB_33595</name>
</gene>
<evidence type="ECO:0000256" key="8">
    <source>
        <dbReference type="ARBA" id="ARBA00035696"/>
    </source>
</evidence>
<comment type="cofactor">
    <cofactor evidence="1">
        <name>Mg(2+)</name>
        <dbReference type="ChEBI" id="CHEBI:18420"/>
    </cofactor>
</comment>
<evidence type="ECO:0000256" key="3">
    <source>
        <dbReference type="ARBA" id="ARBA00022842"/>
    </source>
</evidence>
<accession>A0ABW2CWP9</accession>
<comment type="similarity">
    <text evidence="6">Belongs to the terpene synthase family. 2-methylisoborneol synthase subfamily.</text>
</comment>
<evidence type="ECO:0000313" key="11">
    <source>
        <dbReference type="Proteomes" id="UP001596380"/>
    </source>
</evidence>
<dbReference type="RefSeq" id="WP_206681166.1">
    <property type="nucleotide sequence ID" value="NZ_JBHSXE010000001.1"/>
</dbReference>
<dbReference type="NCBIfam" id="NF041167">
    <property type="entry name" value="f2_encap_cargo2"/>
    <property type="match status" value="1"/>
</dbReference>
<evidence type="ECO:0000313" key="10">
    <source>
        <dbReference type="EMBL" id="MFC6884735.1"/>
    </source>
</evidence>
<keyword evidence="4" id="KW-0456">Lyase</keyword>
<keyword evidence="2" id="KW-0479">Metal-binding</keyword>
<proteinExistence type="inferred from homology"/>